<evidence type="ECO:0000313" key="2">
    <source>
        <dbReference type="Proteomes" id="UP000826014"/>
    </source>
</evidence>
<reference evidence="1 2" key="1">
    <citation type="journal article" date="2022" name="bioRxiv">
        <title>Ecology and evolution of chlamydial symbionts of arthropods.</title>
        <authorList>
            <person name="Halter T."/>
            <person name="Koestlbacher S."/>
            <person name="Collingro A."/>
            <person name="Sixt B.S."/>
            <person name="Toenshoff E.R."/>
            <person name="Hendrickx F."/>
            <person name="Kostanjsek R."/>
            <person name="Horn M."/>
        </authorList>
    </citation>
    <scope>NUCLEOTIDE SEQUENCE [LARGE SCALE GENOMIC DNA]</scope>
    <source>
        <strain evidence="1">W744xW776</strain>
    </source>
</reference>
<evidence type="ECO:0000313" key="1">
    <source>
        <dbReference type="EMBL" id="QYF48890.1"/>
    </source>
</evidence>
<dbReference type="Proteomes" id="UP000826014">
    <property type="component" value="Chromosome"/>
</dbReference>
<dbReference type="EMBL" id="CP075587">
    <property type="protein sequence ID" value="QYF48890.1"/>
    <property type="molecule type" value="Genomic_DNA"/>
</dbReference>
<dbReference type="RefSeq" id="WP_215216353.1">
    <property type="nucleotide sequence ID" value="NZ_CP075587.1"/>
</dbReference>
<keyword evidence="2" id="KW-1185">Reference proteome</keyword>
<accession>A0ABX8V600</accession>
<sequence length="297" mass="34524">MPFSKAKQIVLPAGLSADLDWKTQELLAFRESSVLWYLDFSFSTMHFSPQDFLKSQSQLLTIEHFCRTIWNDFKKNTAGVILYQGATDFSRIFPKELWSESFHKWLDLFIQNAAHRHELKEASSSSLEHYYELYAAKLFAEVMQRLLVFLPEECVTLLLIEVTEPLSFLAQKFSLEWFESFVLLDLKRNQLPFLHQKARLGICLPPDSHCDQKTLTQINSILMRLKQKQIDFRCIPESKLNHFWNGLDSILVFSRTLSNQGKRQLQGFCATGGRVIIEGESLCLPQEVAMLDFLQIF</sequence>
<organism evidence="1 2">
    <name type="scientific">Candidatus Rhabdochlamydia oedothoracis</name>
    <dbReference type="NCBI Taxonomy" id="2720720"/>
    <lineage>
        <taxon>Bacteria</taxon>
        <taxon>Pseudomonadati</taxon>
        <taxon>Chlamydiota</taxon>
        <taxon>Chlamydiia</taxon>
        <taxon>Parachlamydiales</taxon>
        <taxon>Candidatus Rhabdochlamydiaceae</taxon>
        <taxon>Candidatus Rhabdochlamydia</taxon>
    </lineage>
</organism>
<name>A0ABX8V600_9BACT</name>
<proteinExistence type="predicted"/>
<gene>
    <name evidence="1" type="ORF">RHABOEDO_001128</name>
</gene>
<protein>
    <submittedName>
        <fullName evidence="1">Uncharacterized protein</fullName>
    </submittedName>
</protein>